<dbReference type="InterPro" id="IPR000182">
    <property type="entry name" value="GNAT_dom"/>
</dbReference>
<dbReference type="Gene3D" id="3.40.630.30">
    <property type="match status" value="1"/>
</dbReference>
<protein>
    <submittedName>
        <fullName evidence="2">GNAT family N-acetyltransferase</fullName>
    </submittedName>
</protein>
<keyword evidence="3" id="KW-1185">Reference proteome</keyword>
<evidence type="ECO:0000313" key="3">
    <source>
        <dbReference type="Proteomes" id="UP001227095"/>
    </source>
</evidence>
<proteinExistence type="predicted"/>
<dbReference type="Proteomes" id="UP001227095">
    <property type="component" value="Chromosome"/>
</dbReference>
<dbReference type="SUPFAM" id="SSF55729">
    <property type="entry name" value="Acyl-CoA N-acyltransferases (Nat)"/>
    <property type="match status" value="1"/>
</dbReference>
<dbReference type="InterPro" id="IPR016181">
    <property type="entry name" value="Acyl_CoA_acyltransferase"/>
</dbReference>
<name>A0ABY8M9R7_9HYPH</name>
<dbReference type="PANTHER" id="PTHR43792">
    <property type="entry name" value="GNAT FAMILY, PUTATIVE (AFU_ORTHOLOGUE AFUA_3G00765)-RELATED-RELATED"/>
    <property type="match status" value="1"/>
</dbReference>
<dbReference type="Pfam" id="PF13302">
    <property type="entry name" value="Acetyltransf_3"/>
    <property type="match status" value="1"/>
</dbReference>
<accession>A0ABY8M9R7</accession>
<gene>
    <name evidence="2" type="ORF">QEO92_09085</name>
</gene>
<dbReference type="EMBL" id="CP123000">
    <property type="protein sequence ID" value="WGI70175.1"/>
    <property type="molecule type" value="Genomic_DNA"/>
</dbReference>
<sequence>MSPPRTEIRTDRLVLRPTFATDAERAFEIQSDWEVTRMLRMASFPADRQATLDWFADHEREWSAGEAYRFAVEVAGRMVGLVDVDEIKDGEGDLGYWLDRAAWGRGYAFEAANAVVRFAFGEIGLSMLKSGHAADNPASGRVLAKLGFVPVDIVERFSRPRGETIRQCRYVLASACR</sequence>
<feature type="domain" description="N-acetyltransferase" evidence="1">
    <location>
        <begin position="13"/>
        <end position="177"/>
    </location>
</feature>
<evidence type="ECO:0000259" key="1">
    <source>
        <dbReference type="PROSITE" id="PS51186"/>
    </source>
</evidence>
<dbReference type="PANTHER" id="PTHR43792:SF1">
    <property type="entry name" value="N-ACETYLTRANSFERASE DOMAIN-CONTAINING PROTEIN"/>
    <property type="match status" value="1"/>
</dbReference>
<dbReference type="RefSeq" id="WP_227702795.1">
    <property type="nucleotide sequence ID" value="NZ_CP123000.1"/>
</dbReference>
<organism evidence="2 3">
    <name type="scientific">Neorhizobium petrolearium</name>
    <dbReference type="NCBI Taxonomy" id="515361"/>
    <lineage>
        <taxon>Bacteria</taxon>
        <taxon>Pseudomonadati</taxon>
        <taxon>Pseudomonadota</taxon>
        <taxon>Alphaproteobacteria</taxon>
        <taxon>Hyphomicrobiales</taxon>
        <taxon>Rhizobiaceae</taxon>
        <taxon>Rhizobium/Agrobacterium group</taxon>
        <taxon>Neorhizobium</taxon>
    </lineage>
</organism>
<reference evidence="2 3" key="1">
    <citation type="submission" date="2023-04" db="EMBL/GenBank/DDBJ databases">
        <title>Neorhizobium petrolearium OS53, complete genome.</title>
        <authorList>
            <person name="Yu T."/>
        </authorList>
    </citation>
    <scope>NUCLEOTIDE SEQUENCE [LARGE SCALE GENOMIC DNA]</scope>
    <source>
        <strain evidence="2 3">OS53</strain>
    </source>
</reference>
<dbReference type="PROSITE" id="PS51186">
    <property type="entry name" value="GNAT"/>
    <property type="match status" value="1"/>
</dbReference>
<evidence type="ECO:0000313" key="2">
    <source>
        <dbReference type="EMBL" id="WGI70175.1"/>
    </source>
</evidence>
<dbReference type="InterPro" id="IPR051531">
    <property type="entry name" value="N-acetyltransferase"/>
</dbReference>